<dbReference type="AlphaFoldDB" id="A9VB48"/>
<gene>
    <name evidence="3" type="ORF">MONBRDRAFT_34356</name>
</gene>
<dbReference type="EMBL" id="CH991575">
    <property type="protein sequence ID" value="EDQ85276.1"/>
    <property type="molecule type" value="Genomic_DNA"/>
</dbReference>
<evidence type="ECO:0000313" key="3">
    <source>
        <dbReference type="EMBL" id="EDQ85276.1"/>
    </source>
</evidence>
<dbReference type="GeneID" id="5895215"/>
<dbReference type="GO" id="GO:0016020">
    <property type="term" value="C:membrane"/>
    <property type="evidence" value="ECO:0000318"/>
    <property type="project" value="GO_Central"/>
</dbReference>
<dbReference type="InParanoid" id="A9VB48"/>
<protein>
    <recommendedName>
        <fullName evidence="5">Vacuole membrane protein 1</fullName>
    </recommendedName>
</protein>
<feature type="transmembrane region" description="Helical" evidence="2">
    <location>
        <begin position="336"/>
        <end position="354"/>
    </location>
</feature>
<proteinExistence type="predicted"/>
<dbReference type="eggNOG" id="KOG1109">
    <property type="taxonomic scope" value="Eukaryota"/>
</dbReference>
<feature type="transmembrane region" description="Helical" evidence="2">
    <location>
        <begin position="395"/>
        <end position="416"/>
    </location>
</feature>
<dbReference type="FunCoup" id="A9VB48">
    <property type="interactions" value="873"/>
</dbReference>
<accession>A9VB48</accession>
<dbReference type="STRING" id="81824.A9VB48"/>
<keyword evidence="4" id="KW-1185">Reference proteome</keyword>
<dbReference type="OMA" id="WRRISAC"/>
<feature type="region of interest" description="Disordered" evidence="1">
    <location>
        <begin position="1"/>
        <end position="36"/>
    </location>
</feature>
<keyword evidence="2" id="KW-1133">Transmembrane helix</keyword>
<feature type="transmembrane region" description="Helical" evidence="2">
    <location>
        <begin position="91"/>
        <end position="114"/>
    </location>
</feature>
<dbReference type="GO" id="GO:0000045">
    <property type="term" value="P:autophagosome assembly"/>
    <property type="evidence" value="ECO:0000318"/>
    <property type="project" value="GO_Central"/>
</dbReference>
<dbReference type="GO" id="GO:0012505">
    <property type="term" value="C:endomembrane system"/>
    <property type="evidence" value="ECO:0000318"/>
    <property type="project" value="GO_Central"/>
</dbReference>
<evidence type="ECO:0008006" key="5">
    <source>
        <dbReference type="Google" id="ProtNLM"/>
    </source>
</evidence>
<keyword evidence="2" id="KW-0812">Transmembrane</keyword>
<dbReference type="GO" id="GO:0005783">
    <property type="term" value="C:endoplasmic reticulum"/>
    <property type="evidence" value="ECO:0000318"/>
    <property type="project" value="GO_Central"/>
</dbReference>
<evidence type="ECO:0000256" key="2">
    <source>
        <dbReference type="SAM" id="Phobius"/>
    </source>
</evidence>
<feature type="transmembrane region" description="Helical" evidence="2">
    <location>
        <begin position="303"/>
        <end position="324"/>
    </location>
</feature>
<dbReference type="RefSeq" id="XP_001749897.1">
    <property type="nucleotide sequence ID" value="XM_001749845.1"/>
</dbReference>
<feature type="transmembrane region" description="Helical" evidence="2">
    <location>
        <begin position="281"/>
        <end position="297"/>
    </location>
</feature>
<sequence length="439" mass="49144">MAAMAGQSAHRRTLSAEVQPGTSAASPDAMAKHAVSDKVKAIRQRYREQRKAITMFRRPLQTIYYSTRETLVLLGEALQSAKERWQVSVPATLAVIGLYYFVSTTTNGTALYAIDKVYEAMFWCFLGILSSVGLGTGLHTFILYLFVDMGCVASMKETLASARGPYMAQYTMHAYTCNSTEFASELRSTQRSTWANVLCLEPPEEGFPPMTVWRVMQNVEFPAFFWGCGAAIGELPPYFVARAARLSEEDPDDEDLEEFHESLHDDSHTLLARAKRFMHDIVQRAGFWGIFFCAAIPNPLFDLAGITCGHFMIPFHIFFGATFLGKAIFKLHIQMAMLVFFMSKPVFEALLGHIKQLPMAGVWLHDVIRDIQRSTQARFVGDGDSGANKDEGLPLLAYIMGPIVIGMIGYFAVSIINQMAQKNRHRLDKQLIEREVKSG</sequence>
<keyword evidence="2" id="KW-0472">Membrane</keyword>
<dbReference type="Proteomes" id="UP000001357">
    <property type="component" value="Unassembled WGS sequence"/>
</dbReference>
<evidence type="ECO:0000256" key="1">
    <source>
        <dbReference type="SAM" id="MobiDB-lite"/>
    </source>
</evidence>
<evidence type="ECO:0000313" key="4">
    <source>
        <dbReference type="Proteomes" id="UP000001357"/>
    </source>
</evidence>
<dbReference type="GO" id="GO:0007030">
    <property type="term" value="P:Golgi organization"/>
    <property type="evidence" value="ECO:0000318"/>
    <property type="project" value="GO_Central"/>
</dbReference>
<feature type="transmembrane region" description="Helical" evidence="2">
    <location>
        <begin position="120"/>
        <end position="147"/>
    </location>
</feature>
<organism evidence="3 4">
    <name type="scientific">Monosiga brevicollis</name>
    <name type="common">Choanoflagellate</name>
    <dbReference type="NCBI Taxonomy" id="81824"/>
    <lineage>
        <taxon>Eukaryota</taxon>
        <taxon>Choanoflagellata</taxon>
        <taxon>Craspedida</taxon>
        <taxon>Salpingoecidae</taxon>
        <taxon>Monosiga</taxon>
    </lineage>
</organism>
<dbReference type="KEGG" id="mbr:MONBRDRAFT_34356"/>
<reference evidence="3 4" key="1">
    <citation type="journal article" date="2008" name="Nature">
        <title>The genome of the choanoflagellate Monosiga brevicollis and the origin of metazoans.</title>
        <authorList>
            <consortium name="JGI Sequencing"/>
            <person name="King N."/>
            <person name="Westbrook M.J."/>
            <person name="Young S.L."/>
            <person name="Kuo A."/>
            <person name="Abedin M."/>
            <person name="Chapman J."/>
            <person name="Fairclough S."/>
            <person name="Hellsten U."/>
            <person name="Isogai Y."/>
            <person name="Letunic I."/>
            <person name="Marr M."/>
            <person name="Pincus D."/>
            <person name="Putnam N."/>
            <person name="Rokas A."/>
            <person name="Wright K.J."/>
            <person name="Zuzow R."/>
            <person name="Dirks W."/>
            <person name="Good M."/>
            <person name="Goodstein D."/>
            <person name="Lemons D."/>
            <person name="Li W."/>
            <person name="Lyons J.B."/>
            <person name="Morris A."/>
            <person name="Nichols S."/>
            <person name="Richter D.J."/>
            <person name="Salamov A."/>
            <person name="Bork P."/>
            <person name="Lim W.A."/>
            <person name="Manning G."/>
            <person name="Miller W.T."/>
            <person name="McGinnis W."/>
            <person name="Shapiro H."/>
            <person name="Tjian R."/>
            <person name="Grigoriev I.V."/>
            <person name="Rokhsar D."/>
        </authorList>
    </citation>
    <scope>NUCLEOTIDE SEQUENCE [LARGE SCALE GENOMIC DNA]</scope>
    <source>
        <strain evidence="4">MX1 / ATCC 50154</strain>
    </source>
</reference>
<name>A9VB48_MONBE</name>